<dbReference type="RefSeq" id="WP_187020528.1">
    <property type="nucleotide sequence ID" value="NZ_JACOPB010000002.1"/>
</dbReference>
<reference evidence="9 10" key="1">
    <citation type="submission" date="2020-08" db="EMBL/GenBank/DDBJ databases">
        <title>Genome public.</title>
        <authorList>
            <person name="Liu C."/>
            <person name="Sun Q."/>
        </authorList>
    </citation>
    <scope>NUCLEOTIDE SEQUENCE [LARGE SCALE GENOMIC DNA]</scope>
    <source>
        <strain evidence="9 10">NSJ-66</strain>
    </source>
</reference>
<feature type="transmembrane region" description="Helical" evidence="7">
    <location>
        <begin position="83"/>
        <end position="102"/>
    </location>
</feature>
<evidence type="ECO:0000256" key="3">
    <source>
        <dbReference type="ARBA" id="ARBA00022475"/>
    </source>
</evidence>
<dbReference type="PROSITE" id="PS50928">
    <property type="entry name" value="ABC_TM1"/>
    <property type="match status" value="1"/>
</dbReference>
<feature type="transmembrane region" description="Helical" evidence="7">
    <location>
        <begin position="189"/>
        <end position="211"/>
    </location>
</feature>
<keyword evidence="5 7" id="KW-1133">Transmembrane helix</keyword>
<name>A0ABR7H3T3_9FIRM</name>
<proteinExistence type="inferred from homology"/>
<evidence type="ECO:0000256" key="7">
    <source>
        <dbReference type="RuleBase" id="RU363032"/>
    </source>
</evidence>
<feature type="transmembrane region" description="Helical" evidence="7">
    <location>
        <begin position="114"/>
        <end position="135"/>
    </location>
</feature>
<dbReference type="InterPro" id="IPR035906">
    <property type="entry name" value="MetI-like_sf"/>
</dbReference>
<keyword evidence="6 7" id="KW-0472">Membrane</keyword>
<dbReference type="Proteomes" id="UP000634672">
    <property type="component" value="Unassembled WGS sequence"/>
</dbReference>
<evidence type="ECO:0000313" key="10">
    <source>
        <dbReference type="Proteomes" id="UP000634672"/>
    </source>
</evidence>
<comment type="similarity">
    <text evidence="7">Belongs to the binding-protein-dependent transport system permease family.</text>
</comment>
<organism evidence="9 10">
    <name type="scientific">Hungatella hominis</name>
    <dbReference type="NCBI Taxonomy" id="2763050"/>
    <lineage>
        <taxon>Bacteria</taxon>
        <taxon>Bacillati</taxon>
        <taxon>Bacillota</taxon>
        <taxon>Clostridia</taxon>
        <taxon>Lachnospirales</taxon>
        <taxon>Lachnospiraceae</taxon>
        <taxon>Hungatella</taxon>
    </lineage>
</organism>
<evidence type="ECO:0000256" key="6">
    <source>
        <dbReference type="ARBA" id="ARBA00023136"/>
    </source>
</evidence>
<evidence type="ECO:0000313" key="9">
    <source>
        <dbReference type="EMBL" id="MBC5707866.1"/>
    </source>
</evidence>
<dbReference type="Pfam" id="PF00528">
    <property type="entry name" value="BPD_transp_1"/>
    <property type="match status" value="1"/>
</dbReference>
<keyword evidence="10" id="KW-1185">Reference proteome</keyword>
<comment type="caution">
    <text evidence="9">The sequence shown here is derived from an EMBL/GenBank/DDBJ whole genome shotgun (WGS) entry which is preliminary data.</text>
</comment>
<keyword evidence="2 7" id="KW-0813">Transport</keyword>
<evidence type="ECO:0000256" key="2">
    <source>
        <dbReference type="ARBA" id="ARBA00022448"/>
    </source>
</evidence>
<evidence type="ECO:0000256" key="4">
    <source>
        <dbReference type="ARBA" id="ARBA00022692"/>
    </source>
</evidence>
<sequence length="285" mass="31719">MMNGKLSVKLRHASKFDLASNVLIILFCVFSLFPVYWLLTGSFKYSSDIVKIPPDWIPSRITVQNFLHVFEKNPAWRWMGNSVAITVITVALLVLVSSAAGYGLSKMEFAGRKIIFAFIIAALLIPKEIYIIPLYKLMVKLQWVGTYRAIILPDVAMPFGVYLLKNFYDSIPNEIMEATEVDGCSKMRFFLEFGLPLSKPGIGALAILSAVRVWNGYLWQLVNATDKYSYTLPVGVAKLFDTTGGDVDYGLKFAGAVLTALPLFIIFFSFQKFFTEGVSAGAVKG</sequence>
<dbReference type="CDD" id="cd06261">
    <property type="entry name" value="TM_PBP2"/>
    <property type="match status" value="1"/>
</dbReference>
<keyword evidence="3" id="KW-1003">Cell membrane</keyword>
<feature type="transmembrane region" description="Helical" evidence="7">
    <location>
        <begin position="21"/>
        <end position="39"/>
    </location>
</feature>
<protein>
    <submittedName>
        <fullName evidence="9">Carbohydrate ABC transporter permease</fullName>
    </submittedName>
</protein>
<keyword evidence="4 7" id="KW-0812">Transmembrane</keyword>
<dbReference type="InterPro" id="IPR000515">
    <property type="entry name" value="MetI-like"/>
</dbReference>
<feature type="domain" description="ABC transmembrane type-1" evidence="8">
    <location>
        <begin position="79"/>
        <end position="270"/>
    </location>
</feature>
<dbReference type="EMBL" id="JACOPB010000002">
    <property type="protein sequence ID" value="MBC5707866.1"/>
    <property type="molecule type" value="Genomic_DNA"/>
</dbReference>
<dbReference type="SUPFAM" id="SSF161098">
    <property type="entry name" value="MetI-like"/>
    <property type="match status" value="1"/>
</dbReference>
<comment type="subcellular location">
    <subcellularLocation>
        <location evidence="1 7">Cell membrane</location>
        <topology evidence="1 7">Multi-pass membrane protein</topology>
    </subcellularLocation>
</comment>
<feature type="transmembrane region" description="Helical" evidence="7">
    <location>
        <begin position="249"/>
        <end position="270"/>
    </location>
</feature>
<evidence type="ECO:0000256" key="5">
    <source>
        <dbReference type="ARBA" id="ARBA00022989"/>
    </source>
</evidence>
<gene>
    <name evidence="9" type="ORF">H8S75_07850</name>
</gene>
<dbReference type="Gene3D" id="1.10.3720.10">
    <property type="entry name" value="MetI-like"/>
    <property type="match status" value="1"/>
</dbReference>
<accession>A0ABR7H3T3</accession>
<dbReference type="PANTHER" id="PTHR43744:SF12">
    <property type="entry name" value="ABC TRANSPORTER PERMEASE PROTEIN MG189-RELATED"/>
    <property type="match status" value="1"/>
</dbReference>
<dbReference type="PANTHER" id="PTHR43744">
    <property type="entry name" value="ABC TRANSPORTER PERMEASE PROTEIN MG189-RELATED-RELATED"/>
    <property type="match status" value="1"/>
</dbReference>
<evidence type="ECO:0000256" key="1">
    <source>
        <dbReference type="ARBA" id="ARBA00004651"/>
    </source>
</evidence>
<feature type="transmembrane region" description="Helical" evidence="7">
    <location>
        <begin position="147"/>
        <end position="168"/>
    </location>
</feature>
<evidence type="ECO:0000259" key="8">
    <source>
        <dbReference type="PROSITE" id="PS50928"/>
    </source>
</evidence>